<organism evidence="5 6">
    <name type="scientific">Frankliniella fusca</name>
    <dbReference type="NCBI Taxonomy" id="407009"/>
    <lineage>
        <taxon>Eukaryota</taxon>
        <taxon>Metazoa</taxon>
        <taxon>Ecdysozoa</taxon>
        <taxon>Arthropoda</taxon>
        <taxon>Hexapoda</taxon>
        <taxon>Insecta</taxon>
        <taxon>Pterygota</taxon>
        <taxon>Neoptera</taxon>
        <taxon>Paraneoptera</taxon>
        <taxon>Thysanoptera</taxon>
        <taxon>Terebrantia</taxon>
        <taxon>Thripoidea</taxon>
        <taxon>Thripidae</taxon>
        <taxon>Frankliniella</taxon>
    </lineage>
</organism>
<dbReference type="InterPro" id="IPR011335">
    <property type="entry name" value="Restrct_endonuc-II-like"/>
</dbReference>
<dbReference type="GO" id="GO:0006281">
    <property type="term" value="P:DNA repair"/>
    <property type="evidence" value="ECO:0007669"/>
    <property type="project" value="UniProtKB-ARBA"/>
</dbReference>
<accession>A0AAE1LUR4</accession>
<sequence length="894" mass="103240">AVSPIRIKISERTEPKEHSSQSSHDYAIVQETFLETQISKAVSPIRIKISERTEPKEHSSQSSHDYAILEESFLHDAKTFKVTNKIVSPIHIKIRRRKEPMDFSSQSSNEYAIMGETVPNERNIMETCLPSPFHVALVDAQIGEIISTPKTTLNEYNVPGAWLGPNLEEYEQYQLQRWLVCRGLKTDEEESKDILIARINNLRNEKKDHIIDIDVDGGYWYNIENKIASEGTRVQKLHVESNASTNLVPECIGSDNVESEKVVEPPLDDESDNYLMNEFVSAIKNIERPFLIEFPETLVPGAELGPDLSKYNVTQLRRWLLCRGMPVKGKAVVLRQRINKLRELKLDHLIDPKVDGGMWYKMALEKHQKLVVSGEISFPSRNWDTFPSRDIPLSFNFGQIYNYLVETMPEYHELGDLSAISDSSGEDDVVESIADPLDDIESECRQRNKKVRRGLQYVKSGNIRKVEDCREGKYYFIKAQVRASMELKAYNVMVAISQISGSVWKCICDDACPQSTLGRCSHVSALLLYLWSHIRLNGHAGITCTSKPCAWDKGSLRRNPGNTKEKQYTSFKMNIARRATFDPRPSEFQTKEISQDQLNNFLRNLSYKETECLWQKHMDIIYEDFDLSIHNQTIIEIYRQQFYSALKDLCKEEPDEPGPFLFENTEGQSENPMWHSLRSFLATASVARRIAHLTGPQSTMEFLKQHLWNMKSFRTVGMAYGIKHEDDARKAFKTLMQETDSSVDVEVVGLGGNTLYPGIGCSADGIVTSDHENHKLLEIKIPYSRRRKNPEKFKEWPKKWQEQFCLYYDDNNKVALKKNHPYYDQVQLQMGVLEYTQCYLFVWTPKGHAMATVNFDHERWNDLSKALQKFHYEVLVPEYFLMRAPRNLYPFTIP</sequence>
<reference evidence="5" key="1">
    <citation type="submission" date="2021-07" db="EMBL/GenBank/DDBJ databases">
        <authorList>
            <person name="Catto M.A."/>
            <person name="Jacobson A."/>
            <person name="Kennedy G."/>
            <person name="Labadie P."/>
            <person name="Hunt B.G."/>
            <person name="Srinivasan R."/>
        </authorList>
    </citation>
    <scope>NUCLEOTIDE SEQUENCE</scope>
    <source>
        <strain evidence="5">PL_HMW_Pooled</strain>
        <tissue evidence="5">Head</tissue>
    </source>
</reference>
<name>A0AAE1LUR4_9NEOP</name>
<evidence type="ECO:0000256" key="1">
    <source>
        <dbReference type="ARBA" id="ARBA00022722"/>
    </source>
</evidence>
<gene>
    <name evidence="5" type="ORF">KUF71_025038</name>
</gene>
<proteinExistence type="predicted"/>
<dbReference type="Proteomes" id="UP001219518">
    <property type="component" value="Unassembled WGS sequence"/>
</dbReference>
<dbReference type="GO" id="GO:0004519">
    <property type="term" value="F:endonuclease activity"/>
    <property type="evidence" value="ECO:0007669"/>
    <property type="project" value="UniProtKB-KW"/>
</dbReference>
<comment type="caution">
    <text evidence="5">The sequence shown here is derived from an EMBL/GenBank/DDBJ whole genome shotgun (WGS) entry which is preliminary data.</text>
</comment>
<dbReference type="InterPro" id="IPR011604">
    <property type="entry name" value="PDDEXK-like_dom_sf"/>
</dbReference>
<keyword evidence="4" id="KW-0269">Exonuclease</keyword>
<feature type="non-terminal residue" evidence="5">
    <location>
        <position position="1"/>
    </location>
</feature>
<dbReference type="Pfam" id="PF01771">
    <property type="entry name" value="Viral_alk_exo"/>
    <property type="match status" value="1"/>
</dbReference>
<dbReference type="Gene3D" id="3.90.320.10">
    <property type="match status" value="1"/>
</dbReference>
<keyword evidence="3" id="KW-0378">Hydrolase</keyword>
<keyword evidence="6" id="KW-1185">Reference proteome</keyword>
<evidence type="ECO:0000313" key="6">
    <source>
        <dbReference type="Proteomes" id="UP001219518"/>
    </source>
</evidence>
<evidence type="ECO:0000313" key="5">
    <source>
        <dbReference type="EMBL" id="KAK3931102.1"/>
    </source>
</evidence>
<evidence type="ECO:0000256" key="3">
    <source>
        <dbReference type="ARBA" id="ARBA00022801"/>
    </source>
</evidence>
<keyword evidence="2" id="KW-0255">Endonuclease</keyword>
<dbReference type="GO" id="GO:0004527">
    <property type="term" value="F:exonuclease activity"/>
    <property type="evidence" value="ECO:0007669"/>
    <property type="project" value="UniProtKB-KW"/>
</dbReference>
<dbReference type="CDD" id="cd22343">
    <property type="entry name" value="PDDEXK_lambda_exonuclease-like"/>
    <property type="match status" value="1"/>
</dbReference>
<evidence type="ECO:0000256" key="4">
    <source>
        <dbReference type="ARBA" id="ARBA00022839"/>
    </source>
</evidence>
<dbReference type="InterPro" id="IPR034720">
    <property type="entry name" value="Viral_alk_exo"/>
</dbReference>
<dbReference type="SUPFAM" id="SSF52980">
    <property type="entry name" value="Restriction endonuclease-like"/>
    <property type="match status" value="1"/>
</dbReference>
<dbReference type="AlphaFoldDB" id="A0AAE1LUR4"/>
<dbReference type="PANTHER" id="PTHR47526:SF3">
    <property type="entry name" value="PHD-TYPE DOMAIN-CONTAINING PROTEIN"/>
    <property type="match status" value="1"/>
</dbReference>
<protein>
    <submittedName>
        <fullName evidence="5">Alkaline nuclease</fullName>
    </submittedName>
</protein>
<keyword evidence="1" id="KW-0540">Nuclease</keyword>
<dbReference type="EMBL" id="JAHWGI010001417">
    <property type="protein sequence ID" value="KAK3931102.1"/>
    <property type="molecule type" value="Genomic_DNA"/>
</dbReference>
<dbReference type="PANTHER" id="PTHR47526">
    <property type="entry name" value="ATP-DEPENDENT DNA HELICASE"/>
    <property type="match status" value="1"/>
</dbReference>
<evidence type="ECO:0000256" key="2">
    <source>
        <dbReference type="ARBA" id="ARBA00022759"/>
    </source>
</evidence>
<reference evidence="5" key="2">
    <citation type="journal article" date="2023" name="BMC Genomics">
        <title>Pest status, molecular evolution, and epigenetic factors derived from the genome assembly of Frankliniella fusca, a thysanopteran phytovirus vector.</title>
        <authorList>
            <person name="Catto M.A."/>
            <person name="Labadie P.E."/>
            <person name="Jacobson A.L."/>
            <person name="Kennedy G.G."/>
            <person name="Srinivasan R."/>
            <person name="Hunt B.G."/>
        </authorList>
    </citation>
    <scope>NUCLEOTIDE SEQUENCE</scope>
    <source>
        <strain evidence="5">PL_HMW_Pooled</strain>
    </source>
</reference>